<protein>
    <submittedName>
        <fullName evidence="1">Uncharacterized protein</fullName>
    </submittedName>
</protein>
<comment type="caution">
    <text evidence="1">The sequence shown here is derived from an EMBL/GenBank/DDBJ whole genome shotgun (WGS) entry which is preliminary data.</text>
</comment>
<keyword evidence="2" id="KW-1185">Reference proteome</keyword>
<gene>
    <name evidence="1" type="ORF">PIB30_080866</name>
</gene>
<evidence type="ECO:0000313" key="1">
    <source>
        <dbReference type="EMBL" id="MED6114503.1"/>
    </source>
</evidence>
<proteinExistence type="predicted"/>
<feature type="non-terminal residue" evidence="1">
    <location>
        <position position="1"/>
    </location>
</feature>
<organism evidence="1 2">
    <name type="scientific">Stylosanthes scabra</name>
    <dbReference type="NCBI Taxonomy" id="79078"/>
    <lineage>
        <taxon>Eukaryota</taxon>
        <taxon>Viridiplantae</taxon>
        <taxon>Streptophyta</taxon>
        <taxon>Embryophyta</taxon>
        <taxon>Tracheophyta</taxon>
        <taxon>Spermatophyta</taxon>
        <taxon>Magnoliopsida</taxon>
        <taxon>eudicotyledons</taxon>
        <taxon>Gunneridae</taxon>
        <taxon>Pentapetalae</taxon>
        <taxon>rosids</taxon>
        <taxon>fabids</taxon>
        <taxon>Fabales</taxon>
        <taxon>Fabaceae</taxon>
        <taxon>Papilionoideae</taxon>
        <taxon>50 kb inversion clade</taxon>
        <taxon>dalbergioids sensu lato</taxon>
        <taxon>Dalbergieae</taxon>
        <taxon>Pterocarpus clade</taxon>
        <taxon>Stylosanthes</taxon>
    </lineage>
</organism>
<name>A0ABU6QRN8_9FABA</name>
<sequence>HRRTTAHQFFSKGYHGLPMAAATLRQHLQVTVMRHGLDNSSDLLGQVTPLENSGANINPVASSCILSAA</sequence>
<accession>A0ABU6QRN8</accession>
<dbReference type="Proteomes" id="UP001341840">
    <property type="component" value="Unassembled WGS sequence"/>
</dbReference>
<evidence type="ECO:0000313" key="2">
    <source>
        <dbReference type="Proteomes" id="UP001341840"/>
    </source>
</evidence>
<dbReference type="EMBL" id="JASCZI010001191">
    <property type="protein sequence ID" value="MED6114503.1"/>
    <property type="molecule type" value="Genomic_DNA"/>
</dbReference>
<reference evidence="1 2" key="1">
    <citation type="journal article" date="2023" name="Plants (Basel)">
        <title>Bridging the Gap: Combining Genomics and Transcriptomics Approaches to Understand Stylosanthes scabra, an Orphan Legume from the Brazilian Caatinga.</title>
        <authorList>
            <person name="Ferreira-Neto J.R.C."/>
            <person name="da Silva M.D."/>
            <person name="Binneck E."/>
            <person name="de Melo N.F."/>
            <person name="da Silva R.H."/>
            <person name="de Melo A.L.T.M."/>
            <person name="Pandolfi V."/>
            <person name="Bustamante F.O."/>
            <person name="Brasileiro-Vidal A.C."/>
            <person name="Benko-Iseppon A.M."/>
        </authorList>
    </citation>
    <scope>NUCLEOTIDE SEQUENCE [LARGE SCALE GENOMIC DNA]</scope>
    <source>
        <tissue evidence="1">Leaves</tissue>
    </source>
</reference>